<dbReference type="RefSeq" id="WP_094923558.1">
    <property type="nucleotide sequence ID" value="NZ_NPIA01000003.1"/>
</dbReference>
<organism evidence="2 3">
    <name type="scientific">Lottiidibacillus patelloidae</name>
    <dbReference type="NCBI Taxonomy" id="2670334"/>
    <lineage>
        <taxon>Bacteria</taxon>
        <taxon>Bacillati</taxon>
        <taxon>Bacillota</taxon>
        <taxon>Bacilli</taxon>
        <taxon>Bacillales</taxon>
        <taxon>Bacillaceae</taxon>
        <taxon>Lottiidibacillus</taxon>
    </lineage>
</organism>
<reference evidence="2 3" key="2">
    <citation type="submission" date="2017-09" db="EMBL/GenBank/DDBJ databases">
        <title>Bacillus patelloidae sp. nov., isolated from the intestinal tract of a marine limpet.</title>
        <authorList>
            <person name="Liu R."/>
            <person name="Dong C."/>
            <person name="Shao Z."/>
        </authorList>
    </citation>
    <scope>NUCLEOTIDE SEQUENCE [LARGE SCALE GENOMIC DNA]</scope>
    <source>
        <strain evidence="2 3">SA5d-4</strain>
    </source>
</reference>
<feature type="transmembrane region" description="Helical" evidence="1">
    <location>
        <begin position="16"/>
        <end position="33"/>
    </location>
</feature>
<evidence type="ECO:0000313" key="3">
    <source>
        <dbReference type="Proteomes" id="UP000217083"/>
    </source>
</evidence>
<keyword evidence="1" id="KW-1133">Transmembrane helix</keyword>
<dbReference type="EMBL" id="NPIA01000003">
    <property type="protein sequence ID" value="OZM57151.1"/>
    <property type="molecule type" value="Genomic_DNA"/>
</dbReference>
<protein>
    <submittedName>
        <fullName evidence="2">Uncharacterized protein</fullName>
    </submittedName>
</protein>
<name>A0A263BTT2_9BACI</name>
<reference evidence="3" key="1">
    <citation type="submission" date="2017-08" db="EMBL/GenBank/DDBJ databases">
        <authorList>
            <person name="Huang Z."/>
        </authorList>
    </citation>
    <scope>NUCLEOTIDE SEQUENCE [LARGE SCALE GENOMIC DNA]</scope>
    <source>
        <strain evidence="3">SA5d-4</strain>
    </source>
</reference>
<keyword evidence="1" id="KW-0812">Transmembrane</keyword>
<evidence type="ECO:0000313" key="2">
    <source>
        <dbReference type="EMBL" id="OZM57151.1"/>
    </source>
</evidence>
<gene>
    <name evidence="2" type="ORF">CIB95_06690</name>
</gene>
<comment type="caution">
    <text evidence="2">The sequence shown here is derived from an EMBL/GenBank/DDBJ whole genome shotgun (WGS) entry which is preliminary data.</text>
</comment>
<dbReference type="Proteomes" id="UP000217083">
    <property type="component" value="Unassembled WGS sequence"/>
</dbReference>
<proteinExistence type="predicted"/>
<keyword evidence="1" id="KW-0472">Membrane</keyword>
<keyword evidence="3" id="KW-1185">Reference proteome</keyword>
<sequence length="63" mass="7802">MNTNYYYPHNTEDQRFFPLLPFLLGAAVSPYLYGHGYPYYGHYYPYYGPYNYDYGYYPYGYYY</sequence>
<accession>A0A263BTT2</accession>
<dbReference type="AlphaFoldDB" id="A0A263BTT2"/>
<evidence type="ECO:0000256" key="1">
    <source>
        <dbReference type="SAM" id="Phobius"/>
    </source>
</evidence>